<evidence type="ECO:0000256" key="3">
    <source>
        <dbReference type="ARBA" id="ARBA00022989"/>
    </source>
</evidence>
<evidence type="ECO:0000256" key="5">
    <source>
        <dbReference type="SAM" id="Phobius"/>
    </source>
</evidence>
<feature type="transmembrane region" description="Helical" evidence="5">
    <location>
        <begin position="299"/>
        <end position="319"/>
    </location>
</feature>
<feature type="transmembrane region" description="Helical" evidence="5">
    <location>
        <begin position="118"/>
        <end position="144"/>
    </location>
</feature>
<dbReference type="PANTHER" id="PTHR23502:SF157">
    <property type="entry name" value="MAJOR FACILITATOR SUPERFAMILY (MFS) PROFILE DOMAIN-CONTAINING PROTEIN-RELATED"/>
    <property type="match status" value="1"/>
</dbReference>
<evidence type="ECO:0000313" key="7">
    <source>
        <dbReference type="Proteomes" id="UP001271007"/>
    </source>
</evidence>
<organism evidence="6 7">
    <name type="scientific">Extremus antarcticus</name>
    <dbReference type="NCBI Taxonomy" id="702011"/>
    <lineage>
        <taxon>Eukaryota</taxon>
        <taxon>Fungi</taxon>
        <taxon>Dikarya</taxon>
        <taxon>Ascomycota</taxon>
        <taxon>Pezizomycotina</taxon>
        <taxon>Dothideomycetes</taxon>
        <taxon>Dothideomycetidae</taxon>
        <taxon>Mycosphaerellales</taxon>
        <taxon>Extremaceae</taxon>
        <taxon>Extremus</taxon>
    </lineage>
</organism>
<comment type="subcellular location">
    <subcellularLocation>
        <location evidence="1">Membrane</location>
        <topology evidence="1">Multi-pass membrane protein</topology>
    </subcellularLocation>
</comment>
<dbReference type="EMBL" id="JAWDJX010000035">
    <property type="protein sequence ID" value="KAK3050001.1"/>
    <property type="molecule type" value="Genomic_DNA"/>
</dbReference>
<dbReference type="SUPFAM" id="SSF103473">
    <property type="entry name" value="MFS general substrate transporter"/>
    <property type="match status" value="1"/>
</dbReference>
<evidence type="ECO:0000256" key="2">
    <source>
        <dbReference type="ARBA" id="ARBA00022692"/>
    </source>
</evidence>
<comment type="caution">
    <text evidence="6">The sequence shown here is derived from an EMBL/GenBank/DDBJ whole genome shotgun (WGS) entry which is preliminary data.</text>
</comment>
<dbReference type="GO" id="GO:0022857">
    <property type="term" value="F:transmembrane transporter activity"/>
    <property type="evidence" value="ECO:0007669"/>
    <property type="project" value="TreeGrafter"/>
</dbReference>
<dbReference type="AlphaFoldDB" id="A0AAJ0G9V3"/>
<feature type="transmembrane region" description="Helical" evidence="5">
    <location>
        <begin position="164"/>
        <end position="182"/>
    </location>
</feature>
<keyword evidence="4 5" id="KW-0472">Membrane</keyword>
<keyword evidence="3 5" id="KW-1133">Transmembrane helix</keyword>
<feature type="transmembrane region" description="Helical" evidence="5">
    <location>
        <begin position="203"/>
        <end position="221"/>
    </location>
</feature>
<dbReference type="PANTHER" id="PTHR23502">
    <property type="entry name" value="MAJOR FACILITATOR SUPERFAMILY"/>
    <property type="match status" value="1"/>
</dbReference>
<evidence type="ECO:0000313" key="6">
    <source>
        <dbReference type="EMBL" id="KAK3050001.1"/>
    </source>
</evidence>
<accession>A0AAJ0G9V3</accession>
<dbReference type="InterPro" id="IPR036259">
    <property type="entry name" value="MFS_trans_sf"/>
</dbReference>
<keyword evidence="2 5" id="KW-0812">Transmembrane</keyword>
<feature type="transmembrane region" description="Helical" evidence="5">
    <location>
        <begin position="51"/>
        <end position="69"/>
    </location>
</feature>
<dbReference type="Proteomes" id="UP001271007">
    <property type="component" value="Unassembled WGS sequence"/>
</dbReference>
<sequence length="337" mass="37537">MIPGSGLIEDMWEIRPRIWAIDVWIKASIIGIAVGPRLGTYISSSAWHWPWVFYLGAILLTVVCVLFLWTRESRPNVVMPRQIAAAQKLTGFDGLVCDTSDAIPTFNTFATTMLIRPVCFFFTEPVVFTVSVLSATVFASIYLLTDGLPVTYEEFGYTERQSSLVFLAWVVGLTLTLPLRILDWRILSRHIQRQRIVITEDKITGFYVAAPVLAGALWWWAWTVPPYASDLSPFVSLGSLVLVEACLNEFDGILQGYLTDAYTMYAASANAPLAFLRGLLSGSFPIFGRQMFQGLGSNVSGSILASIASIFCFTALWFCQNNKGIRESSSYATHYKQ</sequence>
<proteinExistence type="predicted"/>
<keyword evidence="7" id="KW-1185">Reference proteome</keyword>
<evidence type="ECO:0000256" key="4">
    <source>
        <dbReference type="ARBA" id="ARBA00023136"/>
    </source>
</evidence>
<gene>
    <name evidence="6" type="ORF">LTR09_008656</name>
</gene>
<name>A0AAJ0G9V3_9PEZI</name>
<reference evidence="6" key="1">
    <citation type="submission" date="2023-04" db="EMBL/GenBank/DDBJ databases">
        <title>Black Yeasts Isolated from many extreme environments.</title>
        <authorList>
            <person name="Coleine C."/>
            <person name="Stajich J.E."/>
            <person name="Selbmann L."/>
        </authorList>
    </citation>
    <scope>NUCLEOTIDE SEQUENCE</scope>
    <source>
        <strain evidence="6">CCFEE 5312</strain>
    </source>
</reference>
<evidence type="ECO:0000256" key="1">
    <source>
        <dbReference type="ARBA" id="ARBA00004141"/>
    </source>
</evidence>
<protein>
    <submittedName>
        <fullName evidence="6">Uncharacterized protein</fullName>
    </submittedName>
</protein>
<dbReference type="GO" id="GO:0016020">
    <property type="term" value="C:membrane"/>
    <property type="evidence" value="ECO:0007669"/>
    <property type="project" value="UniProtKB-SubCell"/>
</dbReference>
<dbReference type="Gene3D" id="1.20.1250.20">
    <property type="entry name" value="MFS general substrate transporter like domains"/>
    <property type="match status" value="1"/>
</dbReference>